<sequence>MRCDLQENDSQTFVRYLFGLNTQIANTVELQTFENLEELTKLALKVEAQLKKGKSSLSRGNSSYPSTSNSTPLAAQNLTDPSPQNPKTENHSFPNNTIQQAARNTAPICTCHVCLPRI</sequence>
<name>A0A484MYL5_9ASTE</name>
<proteinExistence type="predicted"/>
<feature type="compositionally biased region" description="Polar residues" evidence="1">
    <location>
        <begin position="73"/>
        <end position="99"/>
    </location>
</feature>
<dbReference type="AlphaFoldDB" id="A0A484MYL5"/>
<evidence type="ECO:0000313" key="2">
    <source>
        <dbReference type="EMBL" id="VFQ93923.1"/>
    </source>
</evidence>
<evidence type="ECO:0000256" key="1">
    <source>
        <dbReference type="SAM" id="MobiDB-lite"/>
    </source>
</evidence>
<organism evidence="2 3">
    <name type="scientific">Cuscuta campestris</name>
    <dbReference type="NCBI Taxonomy" id="132261"/>
    <lineage>
        <taxon>Eukaryota</taxon>
        <taxon>Viridiplantae</taxon>
        <taxon>Streptophyta</taxon>
        <taxon>Embryophyta</taxon>
        <taxon>Tracheophyta</taxon>
        <taxon>Spermatophyta</taxon>
        <taxon>Magnoliopsida</taxon>
        <taxon>eudicotyledons</taxon>
        <taxon>Gunneridae</taxon>
        <taxon>Pentapetalae</taxon>
        <taxon>asterids</taxon>
        <taxon>lamiids</taxon>
        <taxon>Solanales</taxon>
        <taxon>Convolvulaceae</taxon>
        <taxon>Cuscuteae</taxon>
        <taxon>Cuscuta</taxon>
        <taxon>Cuscuta subgen. Grammica</taxon>
        <taxon>Cuscuta sect. Cleistogrammica</taxon>
    </lineage>
</organism>
<keyword evidence="3" id="KW-1185">Reference proteome</keyword>
<reference evidence="2 3" key="1">
    <citation type="submission" date="2018-04" db="EMBL/GenBank/DDBJ databases">
        <authorList>
            <person name="Vogel A."/>
        </authorList>
    </citation>
    <scope>NUCLEOTIDE SEQUENCE [LARGE SCALE GENOMIC DNA]</scope>
</reference>
<accession>A0A484MYL5</accession>
<feature type="region of interest" description="Disordered" evidence="1">
    <location>
        <begin position="52"/>
        <end position="99"/>
    </location>
</feature>
<dbReference type="EMBL" id="OOIL02005063">
    <property type="protein sequence ID" value="VFQ93923.1"/>
    <property type="molecule type" value="Genomic_DNA"/>
</dbReference>
<protein>
    <submittedName>
        <fullName evidence="2">Uncharacterized protein</fullName>
    </submittedName>
</protein>
<evidence type="ECO:0000313" key="3">
    <source>
        <dbReference type="Proteomes" id="UP000595140"/>
    </source>
</evidence>
<gene>
    <name evidence="2" type="ORF">CCAM_LOCUS35699</name>
</gene>
<dbReference type="Proteomes" id="UP000595140">
    <property type="component" value="Unassembled WGS sequence"/>
</dbReference>
<dbReference type="OrthoDB" id="8000983at2759"/>
<feature type="compositionally biased region" description="Low complexity" evidence="1">
    <location>
        <begin position="61"/>
        <end position="72"/>
    </location>
</feature>